<evidence type="ECO:0000313" key="2">
    <source>
        <dbReference type="Proteomes" id="UP001157915"/>
    </source>
</evidence>
<reference evidence="1 2" key="1">
    <citation type="submission" date="2017-05" db="EMBL/GenBank/DDBJ databases">
        <authorList>
            <person name="Varghese N."/>
            <person name="Submissions S."/>
        </authorList>
    </citation>
    <scope>NUCLEOTIDE SEQUENCE [LARGE SCALE GENOMIC DNA]</scope>
    <source>
        <strain evidence="1 2">DSM 15360</strain>
    </source>
</reference>
<dbReference type="Proteomes" id="UP001157915">
    <property type="component" value="Unassembled WGS sequence"/>
</dbReference>
<comment type="caution">
    <text evidence="1">The sequence shown here is derived from an EMBL/GenBank/DDBJ whole genome shotgun (WGS) entry which is preliminary data.</text>
</comment>
<gene>
    <name evidence="1" type="ORF">SAMN06265367_10870</name>
</gene>
<proteinExistence type="predicted"/>
<organism evidence="1 2">
    <name type="scientific">Algoriphagus winogradskyi</name>
    <dbReference type="NCBI Taxonomy" id="237017"/>
    <lineage>
        <taxon>Bacteria</taxon>
        <taxon>Pseudomonadati</taxon>
        <taxon>Bacteroidota</taxon>
        <taxon>Cytophagia</taxon>
        <taxon>Cytophagales</taxon>
        <taxon>Cyclobacteriaceae</taxon>
        <taxon>Algoriphagus</taxon>
    </lineage>
</organism>
<keyword evidence="2" id="KW-1185">Reference proteome</keyword>
<sequence>MMPVTLDSLLIKLIDLSIATGRLKTPALAGQAEVATILKVNISYIAFTTILVKRRIYILSKNNFEIFL</sequence>
<name>A0ABY1PES3_9BACT</name>
<accession>A0ABY1PES3</accession>
<protein>
    <submittedName>
        <fullName evidence="1">Uncharacterized protein</fullName>
    </submittedName>
</protein>
<dbReference type="EMBL" id="FXUA01000008">
    <property type="protein sequence ID" value="SMP32827.1"/>
    <property type="molecule type" value="Genomic_DNA"/>
</dbReference>
<evidence type="ECO:0000313" key="1">
    <source>
        <dbReference type="EMBL" id="SMP32827.1"/>
    </source>
</evidence>